<name>A0A2H9T8M3_9ZZZZ</name>
<sequence length="216" mass="24826">MDILAIQRLISTARQAEMQSEYLHKQVLSRMDDLIYRLDLPEDNPDRVLYRFAIQYIEHVDVFIRTIQDTSDKTGVSNFVDPFLAIAIENFLSPQIQGDDIDGLDILLDKAYFTHRLVEEVNDCYMVKTGTALLPINMTWANVVIHAVLGEPFANEIDSIVEETVQQMMASQAVYDEEQFKSIIEHRDPEQWIAAWSDEKSKAINMDIDLHFTTAA</sequence>
<dbReference type="AlphaFoldDB" id="A0A2H9T8M3"/>
<organism evidence="1">
    <name type="scientific">invertebrate metagenome</name>
    <dbReference type="NCBI Taxonomy" id="1711999"/>
    <lineage>
        <taxon>unclassified sequences</taxon>
        <taxon>metagenomes</taxon>
        <taxon>organismal metagenomes</taxon>
    </lineage>
</organism>
<accession>A0A2H9T8M3</accession>
<reference evidence="1" key="1">
    <citation type="journal article" date="2017" name="Appl. Environ. Microbiol.">
        <title>Molecular characterization of an Endozoicomonas-like organism causing infection in king scallop Pecten maximus L.</title>
        <authorList>
            <person name="Cano I."/>
            <person name="van Aerle R."/>
            <person name="Ross S."/>
            <person name="Verner-Jeffreys D.W."/>
            <person name="Paley R.K."/>
            <person name="Rimmer G."/>
            <person name="Ryder D."/>
            <person name="Hooper P."/>
            <person name="Stone D."/>
            <person name="Feist S.W."/>
        </authorList>
    </citation>
    <scope>NUCLEOTIDE SEQUENCE</scope>
</reference>
<dbReference type="EMBL" id="NSIT01000060">
    <property type="protein sequence ID" value="PJE79576.1"/>
    <property type="molecule type" value="Genomic_DNA"/>
</dbReference>
<protein>
    <submittedName>
        <fullName evidence="1">Uncharacterized protein</fullName>
    </submittedName>
</protein>
<evidence type="ECO:0000313" key="1">
    <source>
        <dbReference type="EMBL" id="PJE79576.1"/>
    </source>
</evidence>
<proteinExistence type="predicted"/>
<comment type="caution">
    <text evidence="1">The sequence shown here is derived from an EMBL/GenBank/DDBJ whole genome shotgun (WGS) entry which is preliminary data.</text>
</comment>
<gene>
    <name evidence="1" type="ORF">CI610_01446</name>
</gene>